<dbReference type="Gene3D" id="3.90.79.10">
    <property type="entry name" value="Nucleoside Triphosphate Pyrophosphohydrolase"/>
    <property type="match status" value="2"/>
</dbReference>
<proteinExistence type="predicted"/>
<dbReference type="GO" id="GO:0046872">
    <property type="term" value="F:metal ion binding"/>
    <property type="evidence" value="ECO:0007669"/>
    <property type="project" value="UniProtKB-KW"/>
</dbReference>
<evidence type="ECO:0000313" key="8">
    <source>
        <dbReference type="EMBL" id="TDK36948.1"/>
    </source>
</evidence>
<evidence type="ECO:0000256" key="5">
    <source>
        <dbReference type="ARBA" id="ARBA00022842"/>
    </source>
</evidence>
<dbReference type="EMBL" id="SMTL01000002">
    <property type="protein sequence ID" value="TDK36948.1"/>
    <property type="molecule type" value="Genomic_DNA"/>
</dbReference>
<keyword evidence="5" id="KW-0460">Magnesium</keyword>
<dbReference type="PANTHER" id="PTHR12318:SF0">
    <property type="entry name" value="ACYL-COENZYME A DIPHOSPHATASE NUDT19"/>
    <property type="match status" value="1"/>
</dbReference>
<dbReference type="PROSITE" id="PS51462">
    <property type="entry name" value="NUDIX"/>
    <property type="match status" value="1"/>
</dbReference>
<name>A0A4R5UJB8_9HYPH</name>
<comment type="cofactor">
    <cofactor evidence="1">
        <name>Mn(2+)</name>
        <dbReference type="ChEBI" id="CHEBI:29035"/>
    </cofactor>
</comment>
<evidence type="ECO:0000313" key="9">
    <source>
        <dbReference type="Proteomes" id="UP000295238"/>
    </source>
</evidence>
<dbReference type="InterPro" id="IPR000086">
    <property type="entry name" value="NUDIX_hydrolase_dom"/>
</dbReference>
<evidence type="ECO:0000256" key="4">
    <source>
        <dbReference type="ARBA" id="ARBA00022801"/>
    </source>
</evidence>
<sequence length="231" mass="25098">MIAIGEDIAPTALDAAAKVHVAGVRPQDAAALLLIDRSHGYSQVLVGRRGSGHVFMPDVYVFPGGRRDPRDHALPFASDLHPLVLDKLLADAPAGTNAARARALALAALRELAEETGIGFSTGRADLAKLRYVARARAITPPGHIRRYDTRFFLAFADETALDLAALQDSAELQDLQWLDMRVVSGLKLPRITQTVLEDVKTLLISDPSLPFGTPVSCYSMRHGRFVRSRL</sequence>
<comment type="cofactor">
    <cofactor evidence="2">
        <name>Mg(2+)</name>
        <dbReference type="ChEBI" id="CHEBI:18420"/>
    </cofactor>
</comment>
<dbReference type="InterPro" id="IPR039121">
    <property type="entry name" value="NUDT19"/>
</dbReference>
<evidence type="ECO:0000256" key="1">
    <source>
        <dbReference type="ARBA" id="ARBA00001936"/>
    </source>
</evidence>
<reference evidence="8 9" key="1">
    <citation type="submission" date="2019-03" db="EMBL/GenBank/DDBJ databases">
        <title>Rhizobium sp. nov., an bacterium isolated from biocrust in Mu Us Desert.</title>
        <authorList>
            <person name="Lixiong L."/>
        </authorList>
    </citation>
    <scope>NUCLEOTIDE SEQUENCE [LARGE SCALE GENOMIC DNA]</scope>
    <source>
        <strain evidence="8 9">SPY-1</strain>
    </source>
</reference>
<keyword evidence="4" id="KW-0378">Hydrolase</keyword>
<accession>A0A4R5UJB8</accession>
<organism evidence="8 9">
    <name type="scientific">Rhizobium deserti</name>
    <dbReference type="NCBI Taxonomy" id="2547961"/>
    <lineage>
        <taxon>Bacteria</taxon>
        <taxon>Pseudomonadati</taxon>
        <taxon>Pseudomonadota</taxon>
        <taxon>Alphaproteobacteria</taxon>
        <taxon>Hyphomicrobiales</taxon>
        <taxon>Rhizobiaceae</taxon>
        <taxon>Rhizobium/Agrobacterium group</taxon>
        <taxon>Rhizobium</taxon>
    </lineage>
</organism>
<protein>
    <submittedName>
        <fullName evidence="8">NUDIX domain-containing protein</fullName>
    </submittedName>
</protein>
<feature type="domain" description="Nudix hydrolase" evidence="7">
    <location>
        <begin position="25"/>
        <end position="202"/>
    </location>
</feature>
<dbReference type="Proteomes" id="UP000295238">
    <property type="component" value="Unassembled WGS sequence"/>
</dbReference>
<dbReference type="PANTHER" id="PTHR12318">
    <property type="entry name" value="TESTOSTERONE-REGULATED PROTEIN RP2"/>
    <property type="match status" value="1"/>
</dbReference>
<dbReference type="SUPFAM" id="SSF55811">
    <property type="entry name" value="Nudix"/>
    <property type="match status" value="1"/>
</dbReference>
<evidence type="ECO:0000256" key="2">
    <source>
        <dbReference type="ARBA" id="ARBA00001946"/>
    </source>
</evidence>
<dbReference type="Pfam" id="PF00293">
    <property type="entry name" value="NUDIX"/>
    <property type="match status" value="1"/>
</dbReference>
<evidence type="ECO:0000256" key="6">
    <source>
        <dbReference type="ARBA" id="ARBA00023211"/>
    </source>
</evidence>
<keyword evidence="9" id="KW-1185">Reference proteome</keyword>
<comment type="caution">
    <text evidence="8">The sequence shown here is derived from an EMBL/GenBank/DDBJ whole genome shotgun (WGS) entry which is preliminary data.</text>
</comment>
<keyword evidence="3" id="KW-0479">Metal-binding</keyword>
<dbReference type="InterPro" id="IPR015797">
    <property type="entry name" value="NUDIX_hydrolase-like_dom_sf"/>
</dbReference>
<gene>
    <name evidence="8" type="ORF">E2F50_08555</name>
</gene>
<evidence type="ECO:0000256" key="3">
    <source>
        <dbReference type="ARBA" id="ARBA00022723"/>
    </source>
</evidence>
<evidence type="ECO:0000259" key="7">
    <source>
        <dbReference type="PROSITE" id="PS51462"/>
    </source>
</evidence>
<dbReference type="AlphaFoldDB" id="A0A4R5UJB8"/>
<keyword evidence="6" id="KW-0464">Manganese</keyword>
<dbReference type="GO" id="GO:0016818">
    <property type="term" value="F:hydrolase activity, acting on acid anhydrides, in phosphorus-containing anhydrides"/>
    <property type="evidence" value="ECO:0007669"/>
    <property type="project" value="InterPro"/>
</dbReference>